<evidence type="ECO:0000256" key="1">
    <source>
        <dbReference type="ARBA" id="ARBA00022614"/>
    </source>
</evidence>
<keyword evidence="2" id="KW-0677">Repeat</keyword>
<dbReference type="SMART" id="SM00368">
    <property type="entry name" value="LRR_RI"/>
    <property type="match status" value="5"/>
</dbReference>
<dbReference type="InterPro" id="IPR051261">
    <property type="entry name" value="NLR"/>
</dbReference>
<accession>A0A6F9DML0</accession>
<evidence type="ECO:0000313" key="4">
    <source>
        <dbReference type="EMBL" id="CAB3264369.1"/>
    </source>
</evidence>
<feature type="domain" description="F-box/LRR-repeat protein 15-like leucin rich repeat" evidence="3">
    <location>
        <begin position="233"/>
        <end position="375"/>
    </location>
</feature>
<name>A0A6F9DML0_9ASCI</name>
<keyword evidence="1" id="KW-0433">Leucine-rich repeat</keyword>
<dbReference type="Pfam" id="PF25372">
    <property type="entry name" value="DUF7885"/>
    <property type="match status" value="1"/>
</dbReference>
<protein>
    <submittedName>
        <fullName evidence="4">NACHT, LRR and PYD domains-containing protein 3-like</fullName>
    </submittedName>
</protein>
<evidence type="ECO:0000259" key="3">
    <source>
        <dbReference type="Pfam" id="PF25372"/>
    </source>
</evidence>
<dbReference type="EMBL" id="LR788507">
    <property type="protein sequence ID" value="CAB3264369.1"/>
    <property type="molecule type" value="mRNA"/>
</dbReference>
<gene>
    <name evidence="4" type="primary">Nlrp3-001</name>
</gene>
<dbReference type="InterPro" id="IPR032675">
    <property type="entry name" value="LRR_dom_sf"/>
</dbReference>
<proteinExistence type="evidence at transcript level"/>
<dbReference type="SUPFAM" id="SSF52047">
    <property type="entry name" value="RNI-like"/>
    <property type="match status" value="1"/>
</dbReference>
<dbReference type="AlphaFoldDB" id="A0A6F9DML0"/>
<dbReference type="PANTHER" id="PTHR24106">
    <property type="entry name" value="NACHT, LRR AND CARD DOMAINS-CONTAINING"/>
    <property type="match status" value="1"/>
</dbReference>
<organism evidence="4">
    <name type="scientific">Phallusia mammillata</name>
    <dbReference type="NCBI Taxonomy" id="59560"/>
    <lineage>
        <taxon>Eukaryota</taxon>
        <taxon>Metazoa</taxon>
        <taxon>Chordata</taxon>
        <taxon>Tunicata</taxon>
        <taxon>Ascidiacea</taxon>
        <taxon>Phlebobranchia</taxon>
        <taxon>Ascidiidae</taxon>
        <taxon>Phallusia</taxon>
    </lineage>
</organism>
<evidence type="ECO:0000256" key="2">
    <source>
        <dbReference type="ARBA" id="ARBA00022737"/>
    </source>
</evidence>
<dbReference type="InterPro" id="IPR057207">
    <property type="entry name" value="FBXL15_LRR"/>
</dbReference>
<dbReference type="Gene3D" id="3.80.10.10">
    <property type="entry name" value="Ribonuclease Inhibitor"/>
    <property type="match status" value="1"/>
</dbReference>
<sequence length="398" mass="43863">MFFLSFDEFQKHVSQFTSSRWEVVSKFMFGLCNNQTKSQIQRLLPATVATSDLWSQKKQAIQEFADQLSISISTFDAPEQCPKLLQVSTWLNEANDSEMTNAIMHNLSANLHLSGTFFPTDATSIAFLLASGNKDWKVNINNIQFVADSCVILFQSIELNKCKTPMLYLGFNDMDVEMVALIAKCLRGTEKLWMVNCSLTGACIQALQLGIKQLKEQMEFLYLNNNPFGDSGATHLAGCLGHLKVLNLNNCSITSIGVESLAFALQRLGHKLHILNLRNNSICDAGVSALGTCIFNLDVLDINNCKISGTGAGELAGALTALTQPMELINIGNNAIGDQGAYAFSKCLEKVSELWMKDCGVTETGLKQMQKMHSQLLKNTRVYLGQIPGMGQTYIDLL</sequence>
<reference evidence="4" key="1">
    <citation type="submission" date="2020-04" db="EMBL/GenBank/DDBJ databases">
        <authorList>
            <person name="Neveu A P."/>
        </authorList>
    </citation>
    <scope>NUCLEOTIDE SEQUENCE</scope>
    <source>
        <tissue evidence="4">Whole embryo</tissue>
    </source>
</reference>